<reference evidence="3" key="1">
    <citation type="submission" date="2019-03" db="EMBL/GenBank/DDBJ databases">
        <title>Weissella sp. 26KH-42 Genome sequencing.</title>
        <authorList>
            <person name="Heo J."/>
            <person name="Kim S.-J."/>
            <person name="Kim J.-S."/>
            <person name="Hong S.-B."/>
            <person name="Kwon S.-W."/>
        </authorList>
    </citation>
    <scope>NUCLEOTIDE SEQUENCE [LARGE SCALE GENOMIC DNA]</scope>
    <source>
        <strain evidence="3">26KH-42</strain>
    </source>
</reference>
<organism evidence="2 3">
    <name type="scientific">Periweissella cryptocerci</name>
    <dbReference type="NCBI Taxonomy" id="2506420"/>
    <lineage>
        <taxon>Bacteria</taxon>
        <taxon>Bacillati</taxon>
        <taxon>Bacillota</taxon>
        <taxon>Bacilli</taxon>
        <taxon>Lactobacillales</taxon>
        <taxon>Lactobacillaceae</taxon>
        <taxon>Periweissella</taxon>
    </lineage>
</organism>
<dbReference type="AlphaFoldDB" id="A0A4P6YSB2"/>
<protein>
    <submittedName>
        <fullName evidence="2">Uncharacterized protein</fullName>
    </submittedName>
</protein>
<feature type="region of interest" description="Disordered" evidence="1">
    <location>
        <begin position="30"/>
        <end position="93"/>
    </location>
</feature>
<feature type="compositionally biased region" description="Polar residues" evidence="1">
    <location>
        <begin position="30"/>
        <end position="68"/>
    </location>
</feature>
<keyword evidence="3" id="KW-1185">Reference proteome</keyword>
<evidence type="ECO:0000313" key="2">
    <source>
        <dbReference type="EMBL" id="QBO35584.1"/>
    </source>
</evidence>
<dbReference type="KEGG" id="wei:EQG49_03480"/>
<accession>A0A4P6YSB2</accession>
<dbReference type="Proteomes" id="UP000292886">
    <property type="component" value="Chromosome"/>
</dbReference>
<proteinExistence type="predicted"/>
<evidence type="ECO:0000313" key="3">
    <source>
        <dbReference type="Proteomes" id="UP000292886"/>
    </source>
</evidence>
<name>A0A4P6YSB2_9LACO</name>
<dbReference type="EMBL" id="CP037940">
    <property type="protein sequence ID" value="QBO35584.1"/>
    <property type="molecule type" value="Genomic_DNA"/>
</dbReference>
<evidence type="ECO:0000256" key="1">
    <source>
        <dbReference type="SAM" id="MobiDB-lite"/>
    </source>
</evidence>
<feature type="compositionally biased region" description="Low complexity" evidence="1">
    <location>
        <begin position="69"/>
        <end position="82"/>
    </location>
</feature>
<sequence length="228" mass="25537">MLTKIIEDVVNGKGLEKILGELLAENGVPTTPEQQQAVQRNTSQAQQTSRNVRNQVQQHSRSKQVTAPSQQRSVSGQRQQNRPVNKRKATYGSQHAEVTNVEVHTVELNREAQAIIANYEYTAARKANILAYRGINKATDLQAMIGTTALRRFENVPYNNMSIKLVENDNGTTSIGMPDANGKFWNIGWIRALDLPEQQPHAIDISGGTYLNYDLTTKFVPYQVKITF</sequence>
<dbReference type="RefSeq" id="WP_133362663.1">
    <property type="nucleotide sequence ID" value="NZ_CP037940.1"/>
</dbReference>
<gene>
    <name evidence="2" type="ORF">EQG49_03480</name>
</gene>